<dbReference type="EMBL" id="QKYU01000048">
    <property type="protein sequence ID" value="PZW37002.1"/>
    <property type="molecule type" value="Genomic_DNA"/>
</dbReference>
<keyword evidence="2" id="KW-1185">Reference proteome</keyword>
<sequence>MAFDPTALVALTTTEVFTLWHYTTHDTRAATLAPGYFSAAAARLHAGHIILVIAVDSISMLPVRSAGATGNGLVLDAANAPLVATAAATPSYAFGFAGNAVARSLALGTLPAAMTQGRQVTVTATTTGPVTSLAFSIRNAAGTAVAGPVTVAPVSGAASAVLILPDPGSGFRLRAEAPDDSAVVAVSPPFSITVPYSLLIGDADRMLLEQGGALLLEP</sequence>
<name>A0A2W7HW00_9PROT</name>
<reference evidence="1 2" key="1">
    <citation type="submission" date="2018-06" db="EMBL/GenBank/DDBJ databases">
        <title>Genomic Encyclopedia of Archaeal and Bacterial Type Strains, Phase II (KMG-II): from individual species to whole genera.</title>
        <authorList>
            <person name="Goeker M."/>
        </authorList>
    </citation>
    <scope>NUCLEOTIDE SEQUENCE [LARGE SCALE GENOMIC DNA]</scope>
    <source>
        <strain evidence="1 2">DSM 24525</strain>
    </source>
</reference>
<dbReference type="Proteomes" id="UP000249688">
    <property type="component" value="Unassembled WGS sequence"/>
</dbReference>
<protein>
    <submittedName>
        <fullName evidence="1">Uncharacterized protein</fullName>
    </submittedName>
</protein>
<proteinExistence type="predicted"/>
<comment type="caution">
    <text evidence="1">The sequence shown here is derived from an EMBL/GenBank/DDBJ whole genome shotgun (WGS) entry which is preliminary data.</text>
</comment>
<evidence type="ECO:0000313" key="2">
    <source>
        <dbReference type="Proteomes" id="UP000249688"/>
    </source>
</evidence>
<dbReference type="RefSeq" id="WP_211314255.1">
    <property type="nucleotide sequence ID" value="NZ_QKYU01000048.1"/>
</dbReference>
<dbReference type="AlphaFoldDB" id="A0A2W7HW00"/>
<gene>
    <name evidence="1" type="ORF">C8P66_14812</name>
</gene>
<organism evidence="1 2">
    <name type="scientific">Humitalea rosea</name>
    <dbReference type="NCBI Taxonomy" id="990373"/>
    <lineage>
        <taxon>Bacteria</taxon>
        <taxon>Pseudomonadati</taxon>
        <taxon>Pseudomonadota</taxon>
        <taxon>Alphaproteobacteria</taxon>
        <taxon>Acetobacterales</taxon>
        <taxon>Roseomonadaceae</taxon>
        <taxon>Humitalea</taxon>
    </lineage>
</organism>
<evidence type="ECO:0000313" key="1">
    <source>
        <dbReference type="EMBL" id="PZW37002.1"/>
    </source>
</evidence>
<accession>A0A2W7HW00</accession>